<keyword evidence="7" id="KW-1185">Reference proteome</keyword>
<gene>
    <name evidence="6" type="ORF">BA890_07520</name>
</gene>
<sequence length="305" mass="34746">MGKTIRGRENQGMTTTWRDCLEVDDATEERFISPENVLPLAKNDVHLCGVMKAKQHYRVCRTRPGFHVFLYTIHGQARLFTPNHTLSIEANTLSLVPADSICGYELVGDEWECAWLSVDNTRQWQALSGSAPEVMHCEQALSVYHLMHLLHHELKAIHVNDGSVGSCGQLLVDLIRRSLQQRAVVDPIEVKLRQLFSEVENQLHYPWSIEELAARVHYSPPHFHRICLKYFEQSPKQYLLALRMTRARQLLQGQHLSIKQVAHSLGYFDVSYFSNRFKKHFGVAPGAVQRNANYSESASAIGSEA</sequence>
<evidence type="ECO:0000259" key="5">
    <source>
        <dbReference type="PROSITE" id="PS01124"/>
    </source>
</evidence>
<protein>
    <recommendedName>
        <fullName evidence="5">HTH araC/xylS-type domain-containing protein</fullName>
    </recommendedName>
</protein>
<dbReference type="GO" id="GO:0043565">
    <property type="term" value="F:sequence-specific DNA binding"/>
    <property type="evidence" value="ECO:0007669"/>
    <property type="project" value="InterPro"/>
</dbReference>
<keyword evidence="2" id="KW-0238">DNA-binding</keyword>
<keyword evidence="1" id="KW-0805">Transcription regulation</keyword>
<feature type="domain" description="HTH araC/xylS-type" evidence="5">
    <location>
        <begin position="193"/>
        <end position="291"/>
    </location>
</feature>
<dbReference type="PANTHER" id="PTHR46796">
    <property type="entry name" value="HTH-TYPE TRANSCRIPTIONAL ACTIVATOR RHAS-RELATED"/>
    <property type="match status" value="1"/>
</dbReference>
<keyword evidence="4" id="KW-0804">Transcription</keyword>
<evidence type="ECO:0000256" key="1">
    <source>
        <dbReference type="ARBA" id="ARBA00023015"/>
    </source>
</evidence>
<dbReference type="InterPro" id="IPR050204">
    <property type="entry name" value="AraC_XylS_family_regulators"/>
</dbReference>
<keyword evidence="3" id="KW-0010">Activator</keyword>
<dbReference type="Pfam" id="PF02311">
    <property type="entry name" value="AraC_binding"/>
    <property type="match status" value="1"/>
</dbReference>
<dbReference type="InterPro" id="IPR018060">
    <property type="entry name" value="HTH_AraC"/>
</dbReference>
<reference evidence="6 7" key="1">
    <citation type="submission" date="2016-07" db="EMBL/GenBank/DDBJ databases">
        <title>Developing Vibrio natriegens as a novel, fast-growing host for biotechnology.</title>
        <authorList>
            <person name="Weinstock M.T."/>
            <person name="Hesek E.D."/>
            <person name="Wilson C.M."/>
            <person name="Gibson D.G."/>
        </authorList>
    </citation>
    <scope>NUCLEOTIDE SEQUENCE [LARGE SCALE GENOMIC DNA]</scope>
    <source>
        <strain evidence="6 7">ATCC 14048</strain>
    </source>
</reference>
<dbReference type="Gene3D" id="1.10.10.60">
    <property type="entry name" value="Homeodomain-like"/>
    <property type="match status" value="2"/>
</dbReference>
<dbReference type="GO" id="GO:0003700">
    <property type="term" value="F:DNA-binding transcription factor activity"/>
    <property type="evidence" value="ECO:0007669"/>
    <property type="project" value="InterPro"/>
</dbReference>
<dbReference type="SUPFAM" id="SSF51215">
    <property type="entry name" value="Regulatory protein AraC"/>
    <property type="match status" value="1"/>
</dbReference>
<dbReference type="SMART" id="SM00342">
    <property type="entry name" value="HTH_ARAC"/>
    <property type="match status" value="1"/>
</dbReference>
<dbReference type="Pfam" id="PF12833">
    <property type="entry name" value="HTH_18"/>
    <property type="match status" value="1"/>
</dbReference>
<evidence type="ECO:0000313" key="6">
    <source>
        <dbReference type="EMBL" id="ANQ12617.1"/>
    </source>
</evidence>
<dbReference type="PROSITE" id="PS01124">
    <property type="entry name" value="HTH_ARAC_FAMILY_2"/>
    <property type="match status" value="1"/>
</dbReference>
<evidence type="ECO:0000313" key="7">
    <source>
        <dbReference type="Proteomes" id="UP000092741"/>
    </source>
</evidence>
<dbReference type="SUPFAM" id="SSF46689">
    <property type="entry name" value="Homeodomain-like"/>
    <property type="match status" value="2"/>
</dbReference>
<organism evidence="6 7">
    <name type="scientific">Vibrio natriegens NBRC 15636 = ATCC 14048 = DSM 759</name>
    <dbReference type="NCBI Taxonomy" id="1219067"/>
    <lineage>
        <taxon>Bacteria</taxon>
        <taxon>Pseudomonadati</taxon>
        <taxon>Pseudomonadota</taxon>
        <taxon>Gammaproteobacteria</taxon>
        <taxon>Vibrionales</taxon>
        <taxon>Vibrionaceae</taxon>
        <taxon>Vibrio</taxon>
    </lineage>
</organism>
<dbReference type="PROSITE" id="PS00041">
    <property type="entry name" value="HTH_ARAC_FAMILY_1"/>
    <property type="match status" value="1"/>
</dbReference>
<dbReference type="InterPro" id="IPR003313">
    <property type="entry name" value="AraC-bd"/>
</dbReference>
<proteinExistence type="predicted"/>
<evidence type="ECO:0000256" key="4">
    <source>
        <dbReference type="ARBA" id="ARBA00023163"/>
    </source>
</evidence>
<dbReference type="InterPro" id="IPR020449">
    <property type="entry name" value="Tscrpt_reg_AraC-type_HTH"/>
</dbReference>
<name>A0AAN0Y2R7_VIBNA</name>
<evidence type="ECO:0000256" key="3">
    <source>
        <dbReference type="ARBA" id="ARBA00023159"/>
    </source>
</evidence>
<dbReference type="PANTHER" id="PTHR46796:SF6">
    <property type="entry name" value="ARAC SUBFAMILY"/>
    <property type="match status" value="1"/>
</dbReference>
<dbReference type="Proteomes" id="UP000092741">
    <property type="component" value="Chromosome 1"/>
</dbReference>
<dbReference type="PRINTS" id="PR00032">
    <property type="entry name" value="HTHARAC"/>
</dbReference>
<dbReference type="AlphaFoldDB" id="A0AAN0Y2R7"/>
<dbReference type="KEGG" id="vna:PN96_05825"/>
<dbReference type="EMBL" id="CP016345">
    <property type="protein sequence ID" value="ANQ12617.1"/>
    <property type="molecule type" value="Genomic_DNA"/>
</dbReference>
<dbReference type="InterPro" id="IPR009057">
    <property type="entry name" value="Homeodomain-like_sf"/>
</dbReference>
<evidence type="ECO:0000256" key="2">
    <source>
        <dbReference type="ARBA" id="ARBA00023125"/>
    </source>
</evidence>
<dbReference type="InterPro" id="IPR037923">
    <property type="entry name" value="HTH-like"/>
</dbReference>
<accession>A0AAN0Y2R7</accession>
<dbReference type="InterPro" id="IPR018062">
    <property type="entry name" value="HTH_AraC-typ_CS"/>
</dbReference>